<dbReference type="InterPro" id="IPR035940">
    <property type="entry name" value="CAP_sf"/>
</dbReference>
<dbReference type="EMBL" id="CAJRST010011113">
    <property type="protein sequence ID" value="CAG5927287.1"/>
    <property type="molecule type" value="Genomic_DNA"/>
</dbReference>
<reference evidence="2" key="1">
    <citation type="submission" date="2021-05" db="EMBL/GenBank/DDBJ databases">
        <authorList>
            <person name="Tigano A."/>
        </authorList>
    </citation>
    <scope>NUCLEOTIDE SEQUENCE</scope>
</reference>
<sequence>GNVASCSRLRKLRKQSMGSTVKMLPLFWVVLDLGVYSLSLPEISDSKFIDECVTEHNIARSSVNPPATNMLYMTWDQGLAITARAWARHCVFEHNIHLKDVRRMHPVFPSVGENIWTGYPPSHFNVSVALKSWVNEKEYYDYQTTSCTKICGHYTQATKKGTPREATTGSQTGILPIQPMTPAMWLF</sequence>
<organism evidence="2 3">
    <name type="scientific">Menidia menidia</name>
    <name type="common">Atlantic silverside</name>
    <dbReference type="NCBI Taxonomy" id="238744"/>
    <lineage>
        <taxon>Eukaryota</taxon>
        <taxon>Metazoa</taxon>
        <taxon>Chordata</taxon>
        <taxon>Craniata</taxon>
        <taxon>Vertebrata</taxon>
        <taxon>Euteleostomi</taxon>
        <taxon>Actinopterygii</taxon>
        <taxon>Neopterygii</taxon>
        <taxon>Teleostei</taxon>
        <taxon>Neoteleostei</taxon>
        <taxon>Acanthomorphata</taxon>
        <taxon>Ovalentaria</taxon>
        <taxon>Atherinomorphae</taxon>
        <taxon>Atheriniformes</taxon>
        <taxon>Atherinopsidae</taxon>
        <taxon>Menidiinae</taxon>
        <taxon>Menidia</taxon>
    </lineage>
</organism>
<gene>
    <name evidence="2" type="ORF">MMEN_LOCUS11207</name>
</gene>
<dbReference type="AlphaFoldDB" id="A0A8S4AZD3"/>
<proteinExistence type="predicted"/>
<dbReference type="Proteomes" id="UP000677803">
    <property type="component" value="Unassembled WGS sequence"/>
</dbReference>
<name>A0A8S4AZD3_9TELE</name>
<dbReference type="Gene3D" id="3.40.33.10">
    <property type="entry name" value="CAP"/>
    <property type="match status" value="1"/>
</dbReference>
<dbReference type="SMART" id="SM00198">
    <property type="entry name" value="SCP"/>
    <property type="match status" value="1"/>
</dbReference>
<dbReference type="SUPFAM" id="SSF55797">
    <property type="entry name" value="PR-1-like"/>
    <property type="match status" value="1"/>
</dbReference>
<evidence type="ECO:0000313" key="3">
    <source>
        <dbReference type="Proteomes" id="UP000677803"/>
    </source>
</evidence>
<accession>A0A8S4AZD3</accession>
<dbReference type="OrthoDB" id="43654at2759"/>
<feature type="non-terminal residue" evidence="2">
    <location>
        <position position="1"/>
    </location>
</feature>
<protein>
    <submittedName>
        <fullName evidence="2">(Atlantic silverside) hypothetical protein</fullName>
    </submittedName>
</protein>
<comment type="caution">
    <text evidence="2">The sequence shown here is derived from an EMBL/GenBank/DDBJ whole genome shotgun (WGS) entry which is preliminary data.</text>
</comment>
<dbReference type="PRINTS" id="PR00837">
    <property type="entry name" value="V5TPXLIKE"/>
</dbReference>
<dbReference type="PANTHER" id="PTHR10334">
    <property type="entry name" value="CYSTEINE-RICH SECRETORY PROTEIN-RELATED"/>
    <property type="match status" value="1"/>
</dbReference>
<feature type="domain" description="SCP" evidence="1">
    <location>
        <begin position="47"/>
        <end position="169"/>
    </location>
</feature>
<keyword evidence="3" id="KW-1185">Reference proteome</keyword>
<evidence type="ECO:0000313" key="2">
    <source>
        <dbReference type="EMBL" id="CAG5927287.1"/>
    </source>
</evidence>
<dbReference type="InterPro" id="IPR001283">
    <property type="entry name" value="CRISP-related"/>
</dbReference>
<dbReference type="Pfam" id="PF00188">
    <property type="entry name" value="CAP"/>
    <property type="match status" value="1"/>
</dbReference>
<evidence type="ECO:0000259" key="1">
    <source>
        <dbReference type="SMART" id="SM00198"/>
    </source>
</evidence>
<dbReference type="InterPro" id="IPR014044">
    <property type="entry name" value="CAP_dom"/>
</dbReference>